<comment type="caution">
    <text evidence="11">The sequence shown here is derived from an EMBL/GenBank/DDBJ whole genome shotgun (WGS) entry which is preliminary data.</text>
</comment>
<evidence type="ECO:0000256" key="8">
    <source>
        <dbReference type="PROSITE-ProRule" id="PRU00042"/>
    </source>
</evidence>
<evidence type="ECO:0000313" key="12">
    <source>
        <dbReference type="Proteomes" id="UP000654370"/>
    </source>
</evidence>
<gene>
    <name evidence="11" type="ORF">INT43_005929</name>
</gene>
<organism evidence="11 12">
    <name type="scientific">Mortierella isabellina</name>
    <name type="common">Filamentous fungus</name>
    <name type="synonym">Umbelopsis isabellina</name>
    <dbReference type="NCBI Taxonomy" id="91625"/>
    <lineage>
        <taxon>Eukaryota</taxon>
        <taxon>Fungi</taxon>
        <taxon>Fungi incertae sedis</taxon>
        <taxon>Mucoromycota</taxon>
        <taxon>Mucoromycotina</taxon>
        <taxon>Umbelopsidomycetes</taxon>
        <taxon>Umbelopsidales</taxon>
        <taxon>Umbelopsidaceae</taxon>
        <taxon>Umbelopsis</taxon>
    </lineage>
</organism>
<keyword evidence="2" id="KW-0678">Repressor</keyword>
<evidence type="ECO:0000256" key="1">
    <source>
        <dbReference type="ARBA" id="ARBA00004123"/>
    </source>
</evidence>
<evidence type="ECO:0000256" key="7">
    <source>
        <dbReference type="ARBA" id="ARBA00023242"/>
    </source>
</evidence>
<dbReference type="GO" id="GO:0000981">
    <property type="term" value="F:DNA-binding transcription factor activity, RNA polymerase II-specific"/>
    <property type="evidence" value="ECO:0007669"/>
    <property type="project" value="TreeGrafter"/>
</dbReference>
<evidence type="ECO:0000313" key="11">
    <source>
        <dbReference type="EMBL" id="KAG2174867.1"/>
    </source>
</evidence>
<dbReference type="Proteomes" id="UP000654370">
    <property type="component" value="Unassembled WGS sequence"/>
</dbReference>
<evidence type="ECO:0000259" key="10">
    <source>
        <dbReference type="PROSITE" id="PS50157"/>
    </source>
</evidence>
<dbReference type="OrthoDB" id="6365676at2759"/>
<dbReference type="GO" id="GO:0000978">
    <property type="term" value="F:RNA polymerase II cis-regulatory region sequence-specific DNA binding"/>
    <property type="evidence" value="ECO:0007669"/>
    <property type="project" value="TreeGrafter"/>
</dbReference>
<dbReference type="SMART" id="SM00355">
    <property type="entry name" value="ZnF_C2H2"/>
    <property type="match status" value="2"/>
</dbReference>
<feature type="region of interest" description="Disordered" evidence="9">
    <location>
        <begin position="118"/>
        <end position="143"/>
    </location>
</feature>
<name>A0A8H7PJ02_MORIS</name>
<dbReference type="Pfam" id="PF00096">
    <property type="entry name" value="zf-C2H2"/>
    <property type="match status" value="1"/>
</dbReference>
<feature type="compositionally biased region" description="Basic residues" evidence="9">
    <location>
        <begin position="118"/>
        <end position="132"/>
    </location>
</feature>
<evidence type="ECO:0000256" key="2">
    <source>
        <dbReference type="ARBA" id="ARBA00022491"/>
    </source>
</evidence>
<evidence type="ECO:0000256" key="6">
    <source>
        <dbReference type="ARBA" id="ARBA00022833"/>
    </source>
</evidence>
<dbReference type="GO" id="GO:0008270">
    <property type="term" value="F:zinc ion binding"/>
    <property type="evidence" value="ECO:0007669"/>
    <property type="project" value="UniProtKB-KW"/>
</dbReference>
<dbReference type="InterPro" id="IPR036236">
    <property type="entry name" value="Znf_C2H2_sf"/>
</dbReference>
<keyword evidence="6" id="KW-0862">Zinc</keyword>
<dbReference type="PROSITE" id="PS50157">
    <property type="entry name" value="ZINC_FINGER_C2H2_2"/>
    <property type="match status" value="2"/>
</dbReference>
<evidence type="ECO:0000256" key="4">
    <source>
        <dbReference type="ARBA" id="ARBA00022737"/>
    </source>
</evidence>
<dbReference type="EMBL" id="JAEPQZ010000012">
    <property type="protein sequence ID" value="KAG2174867.1"/>
    <property type="molecule type" value="Genomic_DNA"/>
</dbReference>
<dbReference type="GO" id="GO:0031519">
    <property type="term" value="C:PcG protein complex"/>
    <property type="evidence" value="ECO:0007669"/>
    <property type="project" value="TreeGrafter"/>
</dbReference>
<keyword evidence="5 8" id="KW-0863">Zinc-finger</keyword>
<dbReference type="InterPro" id="IPR013087">
    <property type="entry name" value="Znf_C2H2_type"/>
</dbReference>
<comment type="subcellular location">
    <subcellularLocation>
        <location evidence="1">Nucleus</location>
    </subcellularLocation>
</comment>
<dbReference type="GO" id="GO:0000122">
    <property type="term" value="P:negative regulation of transcription by RNA polymerase II"/>
    <property type="evidence" value="ECO:0007669"/>
    <property type="project" value="UniProtKB-ARBA"/>
</dbReference>
<feature type="compositionally biased region" description="Low complexity" evidence="9">
    <location>
        <begin position="307"/>
        <end position="328"/>
    </location>
</feature>
<accession>A0A8H7PJ02</accession>
<keyword evidence="3" id="KW-0479">Metal-binding</keyword>
<dbReference type="FunFam" id="3.30.160.60:FF:001382">
    <property type="entry name" value="Transcriptional repressor"/>
    <property type="match status" value="1"/>
</dbReference>
<dbReference type="SUPFAM" id="SSF57667">
    <property type="entry name" value="beta-beta-alpha zinc fingers"/>
    <property type="match status" value="1"/>
</dbReference>
<proteinExistence type="predicted"/>
<feature type="compositionally biased region" description="Acidic residues" evidence="9">
    <location>
        <begin position="391"/>
        <end position="400"/>
    </location>
</feature>
<feature type="region of interest" description="Disordered" evidence="9">
    <location>
        <begin position="1"/>
        <end position="80"/>
    </location>
</feature>
<feature type="region of interest" description="Disordered" evidence="9">
    <location>
        <begin position="264"/>
        <end position="403"/>
    </location>
</feature>
<dbReference type="PANTHER" id="PTHR14003">
    <property type="entry name" value="TRANSCRIPTIONAL REPRESSOR PROTEIN YY"/>
    <property type="match status" value="1"/>
</dbReference>
<feature type="compositionally biased region" description="Polar residues" evidence="9">
    <location>
        <begin position="18"/>
        <end position="46"/>
    </location>
</feature>
<feature type="domain" description="C2H2-type" evidence="10">
    <location>
        <begin position="66"/>
        <end position="95"/>
    </location>
</feature>
<dbReference type="GO" id="GO:0000785">
    <property type="term" value="C:chromatin"/>
    <property type="evidence" value="ECO:0007669"/>
    <property type="project" value="TreeGrafter"/>
</dbReference>
<dbReference type="GO" id="GO:0005667">
    <property type="term" value="C:transcription regulator complex"/>
    <property type="evidence" value="ECO:0007669"/>
    <property type="project" value="TreeGrafter"/>
</dbReference>
<sequence>MDLLSGTDASGRHISLLNFKQSTNSSVEEDSPSPSLGRSASPYSSDNEMKPRGPLPQQQVNSKRKYHCREPGCDKSFTTSGHLARHNRIHTGEKNFPCLFPGCQSRFSRQDNMMQHYRTHMSPKSRRTHKSKYSPSEDHPVPHLHAHHRFRSDSHRMQPPLTIDQHLSQHQNTAPSHPLRLEDVSHTPRHLPPNVVPAATQPSNSTSTRRYGFHPYPPPSSLSSSSGSSFPVPVAIRQITSNGINSPHNTPGLTALSSTTLPPISQIMELPPPDSGNHGRSRSNSHHRLPTPPSLLDRSRPPPPAAPSHTNLSTSSTSPTPYYHRSSYVESGGATTLLGSTLMTPSRSAGQTQESHQQQQPGYHTMPSPQERPQQPHHHHHHQNQDNSMNCDDEDADDDSQSIQKRTEMLKLTHIVSTFG</sequence>
<dbReference type="PROSITE" id="PS00028">
    <property type="entry name" value="ZINC_FINGER_C2H2_1"/>
    <property type="match status" value="2"/>
</dbReference>
<keyword evidence="7" id="KW-0539">Nucleus</keyword>
<keyword evidence="12" id="KW-1185">Reference proteome</keyword>
<feature type="compositionally biased region" description="Polar residues" evidence="9">
    <location>
        <begin position="200"/>
        <end position="209"/>
    </location>
</feature>
<feature type="domain" description="C2H2-type" evidence="10">
    <location>
        <begin position="96"/>
        <end position="125"/>
    </location>
</feature>
<protein>
    <recommendedName>
        <fullName evidence="10">C2H2-type domain-containing protein</fullName>
    </recommendedName>
</protein>
<reference evidence="11" key="1">
    <citation type="submission" date="2020-12" db="EMBL/GenBank/DDBJ databases">
        <title>Metabolic potential, ecology and presence of endohyphal bacteria is reflected in genomic diversity of Mucoromycotina.</title>
        <authorList>
            <person name="Muszewska A."/>
            <person name="Okrasinska A."/>
            <person name="Steczkiewicz K."/>
            <person name="Drgas O."/>
            <person name="Orlowska M."/>
            <person name="Perlinska-Lenart U."/>
            <person name="Aleksandrzak-Piekarczyk T."/>
            <person name="Szatraj K."/>
            <person name="Zielenkiewicz U."/>
            <person name="Pilsyk S."/>
            <person name="Malc E."/>
            <person name="Mieczkowski P."/>
            <person name="Kruszewska J.S."/>
            <person name="Biernat P."/>
            <person name="Pawlowska J."/>
        </authorList>
    </citation>
    <scope>NUCLEOTIDE SEQUENCE</scope>
    <source>
        <strain evidence="11">WA0000067209</strain>
    </source>
</reference>
<dbReference type="AlphaFoldDB" id="A0A8H7PJ02"/>
<feature type="compositionally biased region" description="Basic residues" evidence="9">
    <location>
        <begin position="279"/>
        <end position="289"/>
    </location>
</feature>
<evidence type="ECO:0000256" key="5">
    <source>
        <dbReference type="ARBA" id="ARBA00022771"/>
    </source>
</evidence>
<evidence type="ECO:0000256" key="3">
    <source>
        <dbReference type="ARBA" id="ARBA00022723"/>
    </source>
</evidence>
<evidence type="ECO:0000256" key="9">
    <source>
        <dbReference type="SAM" id="MobiDB-lite"/>
    </source>
</evidence>
<feature type="region of interest" description="Disordered" evidence="9">
    <location>
        <begin position="168"/>
        <end position="229"/>
    </location>
</feature>
<dbReference type="Gene3D" id="3.30.160.60">
    <property type="entry name" value="Classic Zinc Finger"/>
    <property type="match status" value="2"/>
</dbReference>
<keyword evidence="4" id="KW-0677">Repeat</keyword>
<dbReference type="GO" id="GO:0060258">
    <property type="term" value="P:negative regulation of filamentous growth"/>
    <property type="evidence" value="ECO:0007669"/>
    <property type="project" value="UniProtKB-ARBA"/>
</dbReference>
<dbReference type="PANTHER" id="PTHR14003:SF19">
    <property type="entry name" value="YY2 TRANSCRIPTION FACTOR"/>
    <property type="match status" value="1"/>
</dbReference>
<feature type="compositionally biased region" description="Polar residues" evidence="9">
    <location>
        <begin position="333"/>
        <end position="362"/>
    </location>
</feature>